<evidence type="ECO:0000256" key="1">
    <source>
        <dbReference type="ARBA" id="ARBA00004635"/>
    </source>
</evidence>
<feature type="region of interest" description="Disordered" evidence="8">
    <location>
        <begin position="384"/>
        <end position="403"/>
    </location>
</feature>
<dbReference type="NCBIfam" id="TIGR02887">
    <property type="entry name" value="spore_ger_x_C"/>
    <property type="match status" value="1"/>
</dbReference>
<evidence type="ECO:0000256" key="8">
    <source>
        <dbReference type="SAM" id="MobiDB-lite"/>
    </source>
</evidence>
<comment type="subcellular location">
    <subcellularLocation>
        <location evidence="1">Membrane</location>
        <topology evidence="1">Lipid-anchor</topology>
    </subcellularLocation>
</comment>
<evidence type="ECO:0000256" key="4">
    <source>
        <dbReference type="ARBA" id="ARBA00022729"/>
    </source>
</evidence>
<keyword evidence="5" id="KW-0472">Membrane</keyword>
<reference evidence="11 12" key="1">
    <citation type="submission" date="2021-03" db="EMBL/GenBank/DDBJ databases">
        <title>Paenibacillus artemisicola MWE-103 whole genome sequence.</title>
        <authorList>
            <person name="Ham Y.J."/>
        </authorList>
    </citation>
    <scope>NUCLEOTIDE SEQUENCE [LARGE SCALE GENOMIC DNA]</scope>
    <source>
        <strain evidence="11 12">MWE-103</strain>
    </source>
</reference>
<dbReference type="Proteomes" id="UP000670947">
    <property type="component" value="Unassembled WGS sequence"/>
</dbReference>
<keyword evidence="4" id="KW-0732">Signal</keyword>
<name>A0ABS3W7D6_9BACL</name>
<evidence type="ECO:0000256" key="3">
    <source>
        <dbReference type="ARBA" id="ARBA00022544"/>
    </source>
</evidence>
<dbReference type="EMBL" id="JAGGDJ010000004">
    <property type="protein sequence ID" value="MBO7744213.1"/>
    <property type="molecule type" value="Genomic_DNA"/>
</dbReference>
<proteinExistence type="inferred from homology"/>
<dbReference type="Pfam" id="PF25198">
    <property type="entry name" value="Spore_GerAC_N"/>
    <property type="match status" value="1"/>
</dbReference>
<protein>
    <submittedName>
        <fullName evidence="11">Ger(X)C family spore germination protein</fullName>
    </submittedName>
</protein>
<sequence>MAANRPGRRPLCRTFMLAVLPLLLTGCWDRKELNDLAIISGSGLDKQPDSSAIEVSAQIIAPRQVTGGKEKGGQPSSGGDPTLARIAKGRTIADALSRMQEQLPRRLFWGHSKVLVIGEELARNGDIRNCLDFMARHPKTRLNAYVIIKKGKAAELLATVPPLEMTSSEVIRELAISHVGVKTTIRDVLEDMSSVREASLIPWVEDSAWLSDGQSKNRGFRLNGAAVIKRGRMVLYLDDSRVRGMMWLRNEIHHPTITVSPKGSNGYISMLQLTARTRLVPAIKDGRWRMDVNVFTEDDILENTTDLVLGTPRFLGVVERTAERDIASRIEGALHAVQQEANADVIGFAEAFERKYPREWERSKRHWDELFPKVETRVHVEAKVRRPGLSTSPQGKPKEDWVE</sequence>
<feature type="domain" description="Spore germination protein N-terminal" evidence="10">
    <location>
        <begin position="29"/>
        <end position="204"/>
    </location>
</feature>
<dbReference type="Pfam" id="PF05504">
    <property type="entry name" value="Spore_GerAC"/>
    <property type="match status" value="1"/>
</dbReference>
<evidence type="ECO:0000256" key="7">
    <source>
        <dbReference type="ARBA" id="ARBA00023288"/>
    </source>
</evidence>
<dbReference type="PANTHER" id="PTHR35789">
    <property type="entry name" value="SPORE GERMINATION PROTEIN B3"/>
    <property type="match status" value="1"/>
</dbReference>
<comment type="caution">
    <text evidence="11">The sequence shown here is derived from an EMBL/GenBank/DDBJ whole genome shotgun (WGS) entry which is preliminary data.</text>
</comment>
<evidence type="ECO:0000259" key="10">
    <source>
        <dbReference type="Pfam" id="PF25198"/>
    </source>
</evidence>
<keyword evidence="12" id="KW-1185">Reference proteome</keyword>
<dbReference type="PROSITE" id="PS51257">
    <property type="entry name" value="PROKAR_LIPOPROTEIN"/>
    <property type="match status" value="1"/>
</dbReference>
<keyword evidence="6" id="KW-0564">Palmitate</keyword>
<keyword evidence="3" id="KW-0309">Germination</keyword>
<dbReference type="PANTHER" id="PTHR35789:SF1">
    <property type="entry name" value="SPORE GERMINATION PROTEIN B3"/>
    <property type="match status" value="1"/>
</dbReference>
<dbReference type="Gene3D" id="3.30.300.210">
    <property type="entry name" value="Nutrient germinant receptor protein C, domain 3"/>
    <property type="match status" value="1"/>
</dbReference>
<feature type="region of interest" description="Disordered" evidence="8">
    <location>
        <begin position="64"/>
        <end position="83"/>
    </location>
</feature>
<evidence type="ECO:0000256" key="5">
    <source>
        <dbReference type="ARBA" id="ARBA00023136"/>
    </source>
</evidence>
<accession>A0ABS3W7D6</accession>
<dbReference type="InterPro" id="IPR008844">
    <property type="entry name" value="Spore_GerAC-like"/>
</dbReference>
<dbReference type="RefSeq" id="WP_208847181.1">
    <property type="nucleotide sequence ID" value="NZ_JAGGDJ010000004.1"/>
</dbReference>
<comment type="similarity">
    <text evidence="2">Belongs to the GerABKC lipoprotein family.</text>
</comment>
<gene>
    <name evidence="11" type="ORF">I8J29_08410</name>
</gene>
<evidence type="ECO:0000259" key="9">
    <source>
        <dbReference type="Pfam" id="PF05504"/>
    </source>
</evidence>
<keyword evidence="7" id="KW-0449">Lipoprotein</keyword>
<evidence type="ECO:0000313" key="12">
    <source>
        <dbReference type="Proteomes" id="UP000670947"/>
    </source>
</evidence>
<feature type="domain" description="Spore germination GerAC-like C-terminal" evidence="9">
    <location>
        <begin position="223"/>
        <end position="388"/>
    </location>
</feature>
<organism evidence="11 12">
    <name type="scientific">Paenibacillus artemisiicola</name>
    <dbReference type="NCBI Taxonomy" id="1172618"/>
    <lineage>
        <taxon>Bacteria</taxon>
        <taxon>Bacillati</taxon>
        <taxon>Bacillota</taxon>
        <taxon>Bacilli</taxon>
        <taxon>Bacillales</taxon>
        <taxon>Paenibacillaceae</taxon>
        <taxon>Paenibacillus</taxon>
    </lineage>
</organism>
<dbReference type="InterPro" id="IPR057336">
    <property type="entry name" value="GerAC_N"/>
</dbReference>
<evidence type="ECO:0000256" key="2">
    <source>
        <dbReference type="ARBA" id="ARBA00007886"/>
    </source>
</evidence>
<evidence type="ECO:0000313" key="11">
    <source>
        <dbReference type="EMBL" id="MBO7744213.1"/>
    </source>
</evidence>
<dbReference type="InterPro" id="IPR046953">
    <property type="entry name" value="Spore_GerAC-like_C"/>
</dbReference>
<dbReference type="InterPro" id="IPR038501">
    <property type="entry name" value="Spore_GerAC_C_sf"/>
</dbReference>
<evidence type="ECO:0000256" key="6">
    <source>
        <dbReference type="ARBA" id="ARBA00023139"/>
    </source>
</evidence>